<reference evidence="1" key="1">
    <citation type="submission" date="2021-03" db="EMBL/GenBank/DDBJ databases">
        <authorList>
            <consortium name="DOE Joint Genome Institute"/>
            <person name="Ahrendt S."/>
            <person name="Looney B.P."/>
            <person name="Miyauchi S."/>
            <person name="Morin E."/>
            <person name="Drula E."/>
            <person name="Courty P.E."/>
            <person name="Chicoki N."/>
            <person name="Fauchery L."/>
            <person name="Kohler A."/>
            <person name="Kuo A."/>
            <person name="Labutti K."/>
            <person name="Pangilinan J."/>
            <person name="Lipzen A."/>
            <person name="Riley R."/>
            <person name="Andreopoulos W."/>
            <person name="He G."/>
            <person name="Johnson J."/>
            <person name="Barry K.W."/>
            <person name="Grigoriev I.V."/>
            <person name="Nagy L."/>
            <person name="Hibbett D."/>
            <person name="Henrissat B."/>
            <person name="Matheny P.B."/>
            <person name="Labbe J."/>
            <person name="Martin F."/>
        </authorList>
    </citation>
    <scope>NUCLEOTIDE SEQUENCE</scope>
    <source>
        <strain evidence="1">HHB10654</strain>
    </source>
</reference>
<evidence type="ECO:0000313" key="2">
    <source>
        <dbReference type="Proteomes" id="UP000814140"/>
    </source>
</evidence>
<reference evidence="1" key="2">
    <citation type="journal article" date="2022" name="New Phytol.">
        <title>Evolutionary transition to the ectomycorrhizal habit in the genomes of a hyperdiverse lineage of mushroom-forming fungi.</title>
        <authorList>
            <person name="Looney B."/>
            <person name="Miyauchi S."/>
            <person name="Morin E."/>
            <person name="Drula E."/>
            <person name="Courty P.E."/>
            <person name="Kohler A."/>
            <person name="Kuo A."/>
            <person name="LaButti K."/>
            <person name="Pangilinan J."/>
            <person name="Lipzen A."/>
            <person name="Riley R."/>
            <person name="Andreopoulos W."/>
            <person name="He G."/>
            <person name="Johnson J."/>
            <person name="Nolan M."/>
            <person name="Tritt A."/>
            <person name="Barry K.W."/>
            <person name="Grigoriev I.V."/>
            <person name="Nagy L.G."/>
            <person name="Hibbett D."/>
            <person name="Henrissat B."/>
            <person name="Matheny P.B."/>
            <person name="Labbe J."/>
            <person name="Martin F.M."/>
        </authorList>
    </citation>
    <scope>NUCLEOTIDE SEQUENCE</scope>
    <source>
        <strain evidence="1">HHB10654</strain>
    </source>
</reference>
<evidence type="ECO:0000313" key="1">
    <source>
        <dbReference type="EMBL" id="KAI0055527.1"/>
    </source>
</evidence>
<keyword evidence="2" id="KW-1185">Reference proteome</keyword>
<organism evidence="1 2">
    <name type="scientific">Artomyces pyxidatus</name>
    <dbReference type="NCBI Taxonomy" id="48021"/>
    <lineage>
        <taxon>Eukaryota</taxon>
        <taxon>Fungi</taxon>
        <taxon>Dikarya</taxon>
        <taxon>Basidiomycota</taxon>
        <taxon>Agaricomycotina</taxon>
        <taxon>Agaricomycetes</taxon>
        <taxon>Russulales</taxon>
        <taxon>Auriscalpiaceae</taxon>
        <taxon>Artomyces</taxon>
    </lineage>
</organism>
<proteinExistence type="predicted"/>
<dbReference type="EMBL" id="MU277288">
    <property type="protein sequence ID" value="KAI0055527.1"/>
    <property type="molecule type" value="Genomic_DNA"/>
</dbReference>
<sequence>MALSRLPTTQFPAHDFLICAGAILFSAPPSPSQPLQLCLLFHTVRKEWLLPKGRKDRDEDVARTATRETFEETGFPCTLLPVNLPTRAPAPGSQTKDHVELVEASTEPFMVTMRHVSETNVKMIWWYVAVRTGDKVPGTQTDVETYESQFFDVDEALRRATFQSDRDVIARAVELVRDTYLK</sequence>
<comment type="caution">
    <text evidence="1">The sequence shown here is derived from an EMBL/GenBank/DDBJ whole genome shotgun (WGS) entry which is preliminary data.</text>
</comment>
<protein>
    <submittedName>
        <fullName evidence="1">Uncharacterized protein</fullName>
    </submittedName>
</protein>
<accession>A0ACB8SH28</accession>
<name>A0ACB8SH28_9AGAM</name>
<dbReference type="Proteomes" id="UP000814140">
    <property type="component" value="Unassembled WGS sequence"/>
</dbReference>
<gene>
    <name evidence="1" type="ORF">BV25DRAFT_1873080</name>
</gene>